<dbReference type="PRINTS" id="PR01437">
    <property type="entry name" value="NUOXDRDTASE4"/>
</dbReference>
<keyword evidence="3 6" id="KW-0812">Transmembrane</keyword>
<dbReference type="GO" id="GO:0012505">
    <property type="term" value="C:endomembrane system"/>
    <property type="evidence" value="ECO:0007669"/>
    <property type="project" value="UniProtKB-SubCell"/>
</dbReference>
<evidence type="ECO:0000256" key="2">
    <source>
        <dbReference type="ARBA" id="ARBA00009025"/>
    </source>
</evidence>
<feature type="transmembrane region" description="Helical" evidence="7">
    <location>
        <begin position="6"/>
        <end position="22"/>
    </location>
</feature>
<evidence type="ECO:0000313" key="10">
    <source>
        <dbReference type="Proteomes" id="UP000381693"/>
    </source>
</evidence>
<dbReference type="GO" id="GO:0016020">
    <property type="term" value="C:membrane"/>
    <property type="evidence" value="ECO:0007669"/>
    <property type="project" value="UniProtKB-SubCell"/>
</dbReference>
<feature type="transmembrane region" description="Helical" evidence="7">
    <location>
        <begin position="34"/>
        <end position="56"/>
    </location>
</feature>
<feature type="transmembrane region" description="Helical" evidence="7">
    <location>
        <begin position="132"/>
        <end position="151"/>
    </location>
</feature>
<comment type="similarity">
    <text evidence="2">Belongs to the complex I subunit 4 family.</text>
</comment>
<organism evidence="9 10">
    <name type="scientific">Methylacidimicrobium cyclopophantes</name>
    <dbReference type="NCBI Taxonomy" id="1041766"/>
    <lineage>
        <taxon>Bacteria</taxon>
        <taxon>Pseudomonadati</taxon>
        <taxon>Verrucomicrobiota</taxon>
        <taxon>Methylacidimicrobium</taxon>
    </lineage>
</organism>
<sequence>MSPLTILLLVEASAIGLILFGAPPKKVSMAAAAVNFLLSLWLYVQFPAGLGGYQFVESHNWIALSGLPDIRYHVGVDGLSLPLVLLTTLVTLAAVWVAPAQIKRAAEFYSYLLLLSLGALGAFVSLDLFFFYAFHEFALIPTFLLIGIWGTENRQFVSIQLTLYLGLGSLVLLAGIIALLGALPAGARTFDIPRLTEYLRENPLPPNQQLLPFALLAAGFGTLVSLFPFHSWAPFGYASAPASAAMLHAGVLKKFGLYGLLRVAMPLLPGGAEAWKPWILALLLGNILFIGFSTIAQKELPAMLGFSSVMHMGYLFLGLACWNVLGISGVVFLMVAHGLSAALLFAVAGEVRERAGEIRFSELGGLARRMPFVAVAFLVGSFASVGVPGLANFPGELLIFFGSWRSQPLFTAVVVWGIVISAVYQLRAVRSVFYGDLPQHLIQANDVEGSGRIPYMLLMAALLILGIWPGTLLGVVGSGVRGFLSLY</sequence>
<proteinExistence type="inferred from homology"/>
<evidence type="ECO:0000256" key="5">
    <source>
        <dbReference type="ARBA" id="ARBA00023136"/>
    </source>
</evidence>
<feature type="transmembrane region" description="Helical" evidence="7">
    <location>
        <begin position="76"/>
        <end position="96"/>
    </location>
</feature>
<evidence type="ECO:0000256" key="7">
    <source>
        <dbReference type="SAM" id="Phobius"/>
    </source>
</evidence>
<gene>
    <name evidence="9" type="primary">nuoM</name>
    <name evidence="9" type="ORF">MAMC_00449</name>
</gene>
<dbReference type="InterPro" id="IPR010227">
    <property type="entry name" value="NADH_Q_OxRdtase_chainM/4"/>
</dbReference>
<dbReference type="Proteomes" id="UP000381693">
    <property type="component" value="Unassembled WGS sequence"/>
</dbReference>
<dbReference type="GO" id="GO:0042773">
    <property type="term" value="P:ATP synthesis coupled electron transport"/>
    <property type="evidence" value="ECO:0007669"/>
    <property type="project" value="InterPro"/>
</dbReference>
<evidence type="ECO:0000256" key="1">
    <source>
        <dbReference type="ARBA" id="ARBA00004127"/>
    </source>
</evidence>
<feature type="transmembrane region" description="Helical" evidence="7">
    <location>
        <begin position="108"/>
        <end position="126"/>
    </location>
</feature>
<evidence type="ECO:0000256" key="6">
    <source>
        <dbReference type="RuleBase" id="RU000320"/>
    </source>
</evidence>
<keyword evidence="4 7" id="KW-1133">Transmembrane helix</keyword>
<feature type="domain" description="NADH:quinone oxidoreductase/Mrp antiporter transmembrane" evidence="8">
    <location>
        <begin position="125"/>
        <end position="421"/>
    </location>
</feature>
<feature type="transmembrane region" description="Helical" evidence="7">
    <location>
        <begin position="163"/>
        <end position="190"/>
    </location>
</feature>
<feature type="transmembrane region" description="Helical" evidence="7">
    <location>
        <begin position="303"/>
        <end position="325"/>
    </location>
</feature>
<feature type="transmembrane region" description="Helical" evidence="7">
    <location>
        <begin position="210"/>
        <end position="229"/>
    </location>
</feature>
<evidence type="ECO:0000256" key="3">
    <source>
        <dbReference type="ARBA" id="ARBA00022692"/>
    </source>
</evidence>
<protein>
    <submittedName>
        <fullName evidence="9">NADH-quinone oxidoreductase subunit M</fullName>
    </submittedName>
</protein>
<dbReference type="GO" id="GO:0048039">
    <property type="term" value="F:ubiquinone binding"/>
    <property type="evidence" value="ECO:0007669"/>
    <property type="project" value="TreeGrafter"/>
</dbReference>
<feature type="transmembrane region" description="Helical" evidence="7">
    <location>
        <begin position="278"/>
        <end position="296"/>
    </location>
</feature>
<dbReference type="PANTHER" id="PTHR43507">
    <property type="entry name" value="NADH-UBIQUINONE OXIDOREDUCTASE CHAIN 4"/>
    <property type="match status" value="1"/>
</dbReference>
<evidence type="ECO:0000259" key="8">
    <source>
        <dbReference type="Pfam" id="PF00361"/>
    </source>
</evidence>
<feature type="transmembrane region" description="Helical" evidence="7">
    <location>
        <begin position="455"/>
        <end position="477"/>
    </location>
</feature>
<dbReference type="EMBL" id="CABFUZ020000081">
    <property type="protein sequence ID" value="VVM05177.1"/>
    <property type="molecule type" value="Genomic_DNA"/>
</dbReference>
<dbReference type="NCBIfam" id="TIGR01972">
    <property type="entry name" value="NDH_I_M"/>
    <property type="match status" value="1"/>
</dbReference>
<dbReference type="RefSeq" id="WP_142524551.1">
    <property type="nucleotide sequence ID" value="NZ_CABFUZ020000081.1"/>
</dbReference>
<comment type="caution">
    <text evidence="9">The sequence shown here is derived from an EMBL/GenBank/DDBJ whole genome shotgun (WGS) entry which is preliminary data.</text>
</comment>
<comment type="subcellular location">
    <subcellularLocation>
        <location evidence="1">Endomembrane system</location>
        <topology evidence="1">Multi-pass membrane protein</topology>
    </subcellularLocation>
    <subcellularLocation>
        <location evidence="6">Membrane</location>
        <topology evidence="6">Multi-pass membrane protein</topology>
    </subcellularLocation>
</comment>
<keyword evidence="5 7" id="KW-0472">Membrane</keyword>
<feature type="transmembrane region" description="Helical" evidence="7">
    <location>
        <begin position="370"/>
        <end position="389"/>
    </location>
</feature>
<dbReference type="InterPro" id="IPR001750">
    <property type="entry name" value="ND/Mrp_TM"/>
</dbReference>
<keyword evidence="10" id="KW-1185">Reference proteome</keyword>
<dbReference type="OrthoDB" id="9807568at2"/>
<evidence type="ECO:0000313" key="9">
    <source>
        <dbReference type="EMBL" id="VVM05177.1"/>
    </source>
</evidence>
<dbReference type="AlphaFoldDB" id="A0A5E6M735"/>
<reference evidence="9" key="1">
    <citation type="submission" date="2019-09" db="EMBL/GenBank/DDBJ databases">
        <authorList>
            <person name="Cremers G."/>
        </authorList>
    </citation>
    <scope>NUCLEOTIDE SEQUENCE [LARGE SCALE GENOMIC DNA]</scope>
    <source>
        <strain evidence="9">3B</strain>
    </source>
</reference>
<accession>A0A5E6M735</accession>
<dbReference type="GO" id="GO:0015990">
    <property type="term" value="P:electron transport coupled proton transport"/>
    <property type="evidence" value="ECO:0007669"/>
    <property type="project" value="TreeGrafter"/>
</dbReference>
<dbReference type="GO" id="GO:0003954">
    <property type="term" value="F:NADH dehydrogenase activity"/>
    <property type="evidence" value="ECO:0007669"/>
    <property type="project" value="TreeGrafter"/>
</dbReference>
<feature type="transmembrane region" description="Helical" evidence="7">
    <location>
        <begin position="409"/>
        <end position="426"/>
    </location>
</feature>
<evidence type="ECO:0000256" key="4">
    <source>
        <dbReference type="ARBA" id="ARBA00022989"/>
    </source>
</evidence>
<dbReference type="GO" id="GO:0008137">
    <property type="term" value="F:NADH dehydrogenase (ubiquinone) activity"/>
    <property type="evidence" value="ECO:0007669"/>
    <property type="project" value="InterPro"/>
</dbReference>
<dbReference type="Pfam" id="PF00361">
    <property type="entry name" value="Proton_antipo_M"/>
    <property type="match status" value="1"/>
</dbReference>
<dbReference type="InterPro" id="IPR003918">
    <property type="entry name" value="NADH_UbQ_OxRdtase"/>
</dbReference>
<name>A0A5E6M735_9BACT</name>
<feature type="transmembrane region" description="Helical" evidence="7">
    <location>
        <begin position="331"/>
        <end position="349"/>
    </location>
</feature>
<dbReference type="PANTHER" id="PTHR43507:SF4">
    <property type="entry name" value="PROTON-TRANSLOCATING NADH-QUINONE OXIDOREDUCTASE, CHAIN M"/>
    <property type="match status" value="1"/>
</dbReference>